<evidence type="ECO:0000256" key="4">
    <source>
        <dbReference type="ARBA" id="ARBA00022695"/>
    </source>
</evidence>
<evidence type="ECO:0000256" key="7">
    <source>
        <dbReference type="ARBA" id="ARBA00049244"/>
    </source>
</evidence>
<dbReference type="Gene3D" id="1.10.150.870">
    <property type="match status" value="1"/>
</dbReference>
<dbReference type="CDD" id="cd04485">
    <property type="entry name" value="DnaE_OBF"/>
    <property type="match status" value="1"/>
</dbReference>
<name>A0A968GHM5_9SPIO</name>
<dbReference type="NCBIfam" id="NF004226">
    <property type="entry name" value="PRK05673.1"/>
    <property type="match status" value="1"/>
</dbReference>
<proteinExistence type="predicted"/>
<sequence>MEYPFVHLHNHSEFSLLDGSIRVADLAKKTAQSGMSAIALTDHGNMFGALYFQKACQKAGIKPIIGCEVYIAPKGRQIKDKESRYYHMCLFCKDETGYKNLLYLTSQASIDGFYHRPRIDDALLQSHHEGLICSSACLGGEIAQHLLRNRYEVAKERALFYQELFGEGNFYLEIQDHGYSEEQRVRHLMVQLAKETGIPLIATNDIHYLEPEDKETNDILICIGTQRKLKDSSRMSAADNCYFRSAEEMYALFSDVPEALTNTVELANKCNLVIPESGPILPEYTIPEPFANPTEYLRHLVFAGLKERYPEVTPELSQRAEFEIETIASMQFSGYFLIVWDFIDWAKRHDISVGPGRGSGAGSLVAYALKITDVDPIKYNLLFERFLNPERVSMPDFDIDFNDDRRDEVVAYVTEKYGADHVAGITTFGTLATKAALKDVARVLDIAFDESLKITKAVDETALPEEQDVKLNVTTARTYNPYLKSLYQQGGSYKQLFDVAAKIEGLTRHIGTHACGKVIGKSPVVEYVPLIFDQRSGSINTAFESKIIEDCGLVKMDFLGLKTLSIIDNTVAMIRKEQPDFHIDRIPEDDALTFKLFCEGRTHAIFQFESEGMQKILKDAQPSSIEDLIALNALYRPGPMQFIPAFIKGKRNPSRVKYFHPSLKEILKPTYGVIVYQEQVMQVAQIYAGYSLGGADLLRRAMGKKKKEEMDKQEQIFIEGAIQNGHTREAAAELFQILLPFAGYGFNKSHAAAYSIIAYQTAYLKAHYPAQFMAANLSNEMNSSPKSFMRALDETRSMGIPIFPPEINHSEGKFTAREGKIYYGLLGMKGLGEAAAGDIIRVRENIGAFTSFIHFLEELAKQNVAPNKRVVETLILAGLFDKIEPDRTRSFLRYHANKACDWATKIANIDTQENSLFDQMEAPSYAPFAYTDMPDYEEDAEGNHQSNILTAEEILALEHEILGFYVSGHPLEPYRRAWERQQNINLLELEQSSKQNIYTVIGLMKHLSIRPTKKGSLMASATLEDFNGSITIVLFSKILTPDNDKLLKAREGKALGVQGKIELDRGADAQLLVEHIFVPEENDDVFPIKSCPTDTTTHSERPAQAIYIYLKEQAINQKNISSLKFLLQKHEGALHVKIIIGGKEGITLPIEGMQVSANLTIDPLWLELKSDLIEETEVAF</sequence>
<comment type="caution">
    <text evidence="9">The sequence shown here is derived from an EMBL/GenBank/DDBJ whole genome shotgun (WGS) entry which is preliminary data.</text>
</comment>
<dbReference type="Pfam" id="PF14579">
    <property type="entry name" value="HHH_6"/>
    <property type="match status" value="1"/>
</dbReference>
<keyword evidence="5" id="KW-0235">DNA replication</keyword>
<feature type="domain" description="Polymerase/histidinol phosphatase N-terminal" evidence="8">
    <location>
        <begin position="6"/>
        <end position="73"/>
    </location>
</feature>
<protein>
    <recommendedName>
        <fullName evidence="2">DNA polymerase III subunit alpha</fullName>
        <ecNumber evidence="1">2.7.7.7</ecNumber>
    </recommendedName>
</protein>
<dbReference type="InterPro" id="IPR004805">
    <property type="entry name" value="DnaE2/DnaE/PolC"/>
</dbReference>
<evidence type="ECO:0000256" key="3">
    <source>
        <dbReference type="ARBA" id="ARBA00022679"/>
    </source>
</evidence>
<dbReference type="GO" id="GO:0006260">
    <property type="term" value="P:DNA replication"/>
    <property type="evidence" value="ECO:0007669"/>
    <property type="project" value="UniProtKB-KW"/>
</dbReference>
<keyword evidence="3 9" id="KW-0808">Transferase</keyword>
<dbReference type="Gene3D" id="3.20.20.140">
    <property type="entry name" value="Metal-dependent hydrolases"/>
    <property type="match status" value="1"/>
</dbReference>
<dbReference type="SMART" id="SM00481">
    <property type="entry name" value="POLIIIAc"/>
    <property type="match status" value="1"/>
</dbReference>
<dbReference type="EC" id="2.7.7.7" evidence="1"/>
<reference evidence="9" key="1">
    <citation type="submission" date="2020-03" db="EMBL/GenBank/DDBJ databases">
        <title>Spirochaetal bacteria isolated from arthropods constitute a novel genus Entomospira genus novum within the order Spirochaetales.</title>
        <authorList>
            <person name="Grana-Miraglia L."/>
            <person name="Sikutova S."/>
            <person name="Fingerle V."/>
            <person name="Sing A."/>
            <person name="Castillo-Ramirez S."/>
            <person name="Margos G."/>
            <person name="Rudolf I."/>
        </authorList>
    </citation>
    <scope>NUCLEOTIDE SEQUENCE</scope>
    <source>
        <strain evidence="9">BR149</strain>
    </source>
</reference>
<comment type="catalytic activity">
    <reaction evidence="7">
        <text>DNA(n) + a 2'-deoxyribonucleoside 5'-triphosphate = DNA(n+1) + diphosphate</text>
        <dbReference type="Rhea" id="RHEA:22508"/>
        <dbReference type="Rhea" id="RHEA-COMP:17339"/>
        <dbReference type="Rhea" id="RHEA-COMP:17340"/>
        <dbReference type="ChEBI" id="CHEBI:33019"/>
        <dbReference type="ChEBI" id="CHEBI:61560"/>
        <dbReference type="ChEBI" id="CHEBI:173112"/>
        <dbReference type="EC" id="2.7.7.7"/>
    </reaction>
</comment>
<dbReference type="Pfam" id="PF02811">
    <property type="entry name" value="PHP"/>
    <property type="match status" value="1"/>
</dbReference>
<dbReference type="Proteomes" id="UP000778951">
    <property type="component" value="Unassembled WGS sequence"/>
</dbReference>
<organism evidence="9 10">
    <name type="scientific">Entomospira culicis</name>
    <dbReference type="NCBI Taxonomy" id="2719989"/>
    <lineage>
        <taxon>Bacteria</taxon>
        <taxon>Pseudomonadati</taxon>
        <taxon>Spirochaetota</taxon>
        <taxon>Spirochaetia</taxon>
        <taxon>Spirochaetales</taxon>
        <taxon>Spirochaetaceae</taxon>
        <taxon>Entomospira</taxon>
    </lineage>
</organism>
<dbReference type="PANTHER" id="PTHR32294">
    <property type="entry name" value="DNA POLYMERASE III SUBUNIT ALPHA"/>
    <property type="match status" value="1"/>
</dbReference>
<dbReference type="RefSeq" id="WP_167695249.1">
    <property type="nucleotide sequence ID" value="NZ_CP118181.1"/>
</dbReference>
<dbReference type="Pfam" id="PF17657">
    <property type="entry name" value="DNA_pol3_finger"/>
    <property type="match status" value="1"/>
</dbReference>
<dbReference type="Gene3D" id="1.10.10.1600">
    <property type="entry name" value="Bacterial DNA polymerase III alpha subunit, thumb domain"/>
    <property type="match status" value="1"/>
</dbReference>
<evidence type="ECO:0000256" key="6">
    <source>
        <dbReference type="ARBA" id="ARBA00022932"/>
    </source>
</evidence>
<evidence type="ECO:0000256" key="2">
    <source>
        <dbReference type="ARBA" id="ARBA00019114"/>
    </source>
</evidence>
<dbReference type="SUPFAM" id="SSF89550">
    <property type="entry name" value="PHP domain-like"/>
    <property type="match status" value="1"/>
</dbReference>
<dbReference type="GO" id="GO:0008408">
    <property type="term" value="F:3'-5' exonuclease activity"/>
    <property type="evidence" value="ECO:0007669"/>
    <property type="project" value="InterPro"/>
</dbReference>
<dbReference type="GO" id="GO:0003887">
    <property type="term" value="F:DNA-directed DNA polymerase activity"/>
    <property type="evidence" value="ECO:0007669"/>
    <property type="project" value="UniProtKB-KW"/>
</dbReference>
<dbReference type="AlphaFoldDB" id="A0A968GHM5"/>
<evidence type="ECO:0000256" key="5">
    <source>
        <dbReference type="ARBA" id="ARBA00022705"/>
    </source>
</evidence>
<evidence type="ECO:0000313" key="9">
    <source>
        <dbReference type="EMBL" id="NIZ69149.1"/>
    </source>
</evidence>
<dbReference type="InterPro" id="IPR003141">
    <property type="entry name" value="Pol/His_phosphatase_N"/>
</dbReference>
<dbReference type="NCBIfam" id="NF005298">
    <property type="entry name" value="PRK06826.1"/>
    <property type="match status" value="1"/>
</dbReference>
<dbReference type="InterPro" id="IPR040982">
    <property type="entry name" value="DNA_pol3_finger"/>
</dbReference>
<evidence type="ECO:0000259" key="8">
    <source>
        <dbReference type="SMART" id="SM00481"/>
    </source>
</evidence>
<dbReference type="PANTHER" id="PTHR32294:SF0">
    <property type="entry name" value="DNA POLYMERASE III SUBUNIT ALPHA"/>
    <property type="match status" value="1"/>
</dbReference>
<gene>
    <name evidence="9" type="primary">dnaE</name>
    <name evidence="9" type="ORF">HCT48_02845</name>
</gene>
<accession>A0A968GHM5</accession>
<evidence type="ECO:0000313" key="10">
    <source>
        <dbReference type="Proteomes" id="UP000778951"/>
    </source>
</evidence>
<dbReference type="InterPro" id="IPR011708">
    <property type="entry name" value="DNA_pol3_alpha_NTPase_dom"/>
</dbReference>
<dbReference type="CDD" id="cd12113">
    <property type="entry name" value="PHP_PolIIIA_DnaE3"/>
    <property type="match status" value="1"/>
</dbReference>
<keyword evidence="6" id="KW-0239">DNA-directed DNA polymerase</keyword>
<dbReference type="InterPro" id="IPR004013">
    <property type="entry name" value="PHP_dom"/>
</dbReference>
<keyword evidence="10" id="KW-1185">Reference proteome</keyword>
<dbReference type="NCBIfam" id="TIGR00594">
    <property type="entry name" value="polc"/>
    <property type="match status" value="1"/>
</dbReference>
<dbReference type="InterPro" id="IPR016195">
    <property type="entry name" value="Pol/histidinol_Pase-like"/>
</dbReference>
<dbReference type="InterPro" id="IPR029460">
    <property type="entry name" value="DNAPol_HHH"/>
</dbReference>
<dbReference type="Pfam" id="PF07733">
    <property type="entry name" value="DNA_pol3_alpha"/>
    <property type="match status" value="1"/>
</dbReference>
<keyword evidence="4 9" id="KW-0548">Nucleotidyltransferase</keyword>
<dbReference type="EMBL" id="JAATLM010000001">
    <property type="protein sequence ID" value="NIZ69149.1"/>
    <property type="molecule type" value="Genomic_DNA"/>
</dbReference>
<dbReference type="InterPro" id="IPR041931">
    <property type="entry name" value="DNA_pol3_alpha_thumb_dom"/>
</dbReference>
<evidence type="ECO:0000256" key="1">
    <source>
        <dbReference type="ARBA" id="ARBA00012417"/>
    </source>
</evidence>